<proteinExistence type="predicted"/>
<sequence length="402" mass="46242">MNKPVNDSEEFVYKVCHKSFLSLWSYANPRGKNFKELCDILIVCEPDIIILSVKDIKLTNSGDIETDWKRWLKKAIEDSAKQIYGAEKWIKSTSHIIQSDGTQGLPFPSSEVRRIHRIAVALGGDNQVPIQFGDFGKGFVHVFDKISFEIILKELDTITDFVQYLLDKENLYNSGKQTVFDGSEEDLLGYYLYNGRSFPENFDVIIVGSDIWGEIVKKPEYKAKKEADKESYVWDKLLEIISQDVLKGNLEFGSTLDQSELALRTMARECRFSRRLLGKGFAEFMDLAAQEIVESRTLVSPQSNVAYVFLTKPHGEDRQYRVKELHGRCFVVRGLQQSCKTVIGIATERYQPGKGFSIDVIYLNKEIWTEEDQKNLEYAQREFGWFASPQQKSVHEDEYPTN</sequence>
<gene>
    <name evidence="1" type="ORF">H6G81_17695</name>
</gene>
<organism evidence="1 2">
    <name type="scientific">Scytonema hofmannii FACHB-248</name>
    <dbReference type="NCBI Taxonomy" id="1842502"/>
    <lineage>
        <taxon>Bacteria</taxon>
        <taxon>Bacillati</taxon>
        <taxon>Cyanobacteriota</taxon>
        <taxon>Cyanophyceae</taxon>
        <taxon>Nostocales</taxon>
        <taxon>Scytonemataceae</taxon>
        <taxon>Scytonema</taxon>
    </lineage>
</organism>
<evidence type="ECO:0000313" key="2">
    <source>
        <dbReference type="Proteomes" id="UP000660380"/>
    </source>
</evidence>
<dbReference type="Proteomes" id="UP000660380">
    <property type="component" value="Unassembled WGS sequence"/>
</dbReference>
<protein>
    <submittedName>
        <fullName evidence="1">NERD domain-containing protein</fullName>
    </submittedName>
</protein>
<keyword evidence="2" id="KW-1185">Reference proteome</keyword>
<dbReference type="RefSeq" id="WP_029630742.1">
    <property type="nucleotide sequence ID" value="NZ_JACJTA010000038.1"/>
</dbReference>
<dbReference type="EMBL" id="JACJTA010000038">
    <property type="protein sequence ID" value="MBD2606313.1"/>
    <property type="molecule type" value="Genomic_DNA"/>
</dbReference>
<accession>A0ABR8GUA0</accession>
<reference evidence="1 2" key="1">
    <citation type="journal article" date="2020" name="ISME J.">
        <title>Comparative genomics reveals insights into cyanobacterial evolution and habitat adaptation.</title>
        <authorList>
            <person name="Chen M.Y."/>
            <person name="Teng W.K."/>
            <person name="Zhao L."/>
            <person name="Hu C.X."/>
            <person name="Zhou Y.K."/>
            <person name="Han B.P."/>
            <person name="Song L.R."/>
            <person name="Shu W.S."/>
        </authorList>
    </citation>
    <scope>NUCLEOTIDE SEQUENCE [LARGE SCALE GENOMIC DNA]</scope>
    <source>
        <strain evidence="1 2">FACHB-248</strain>
    </source>
</reference>
<name>A0ABR8GUA0_9CYAN</name>
<evidence type="ECO:0000313" key="1">
    <source>
        <dbReference type="EMBL" id="MBD2606313.1"/>
    </source>
</evidence>
<comment type="caution">
    <text evidence="1">The sequence shown here is derived from an EMBL/GenBank/DDBJ whole genome shotgun (WGS) entry which is preliminary data.</text>
</comment>